<dbReference type="PRINTS" id="PR00344">
    <property type="entry name" value="BCTRLSENSOR"/>
</dbReference>
<dbReference type="EMBL" id="LR134190">
    <property type="protein sequence ID" value="VEB56880.1"/>
    <property type="molecule type" value="Genomic_DNA"/>
</dbReference>
<protein>
    <recommendedName>
        <fullName evidence="2">histidine kinase</fullName>
        <ecNumber evidence="2">2.7.13.3</ecNumber>
    </recommendedName>
</protein>
<dbReference type="SMART" id="SM00387">
    <property type="entry name" value="HATPase_c"/>
    <property type="match status" value="1"/>
</dbReference>
<evidence type="ECO:0000256" key="2">
    <source>
        <dbReference type="ARBA" id="ARBA00012438"/>
    </source>
</evidence>
<evidence type="ECO:0000313" key="9">
    <source>
        <dbReference type="Proteomes" id="UP000269208"/>
    </source>
</evidence>
<dbReference type="GO" id="GO:0004673">
    <property type="term" value="F:protein histidine kinase activity"/>
    <property type="evidence" value="ECO:0007669"/>
    <property type="project" value="UniProtKB-EC"/>
</dbReference>
<dbReference type="Proteomes" id="UP000269208">
    <property type="component" value="Chromosome"/>
</dbReference>
<sequence length="116" mass="12937">MLHVRCDGDYLSIRVRDTGVGIPAKEVVRLFDPFFQVGTGVQRNFQGTGLGLAICEKLISMMDGDISVDSEPGMGSQFTLRIPLLWRAIPCEKERGRTRRNLLLAGGAQYFFVPVY</sequence>
<evidence type="ECO:0000256" key="6">
    <source>
        <dbReference type="ARBA" id="ARBA00023012"/>
    </source>
</evidence>
<evidence type="ECO:0000256" key="3">
    <source>
        <dbReference type="ARBA" id="ARBA00022553"/>
    </source>
</evidence>
<accession>A0A3S4K8Z9</accession>
<keyword evidence="5" id="KW-0418">Kinase</keyword>
<dbReference type="PANTHER" id="PTHR43711">
    <property type="entry name" value="TWO-COMPONENT HISTIDINE KINASE"/>
    <property type="match status" value="1"/>
</dbReference>
<evidence type="ECO:0000256" key="5">
    <source>
        <dbReference type="ARBA" id="ARBA00022777"/>
    </source>
</evidence>
<proteinExistence type="predicted"/>
<dbReference type="SUPFAM" id="SSF55874">
    <property type="entry name" value="ATPase domain of HSP90 chaperone/DNA topoisomerase II/histidine kinase"/>
    <property type="match status" value="1"/>
</dbReference>
<dbReference type="AlphaFoldDB" id="A0A3S4K8Z9"/>
<evidence type="ECO:0000313" key="8">
    <source>
        <dbReference type="EMBL" id="VEB56880.1"/>
    </source>
</evidence>
<gene>
    <name evidence="8" type="primary">rcsC_6</name>
    <name evidence="8" type="ORF">NCTC6754_04602</name>
</gene>
<organism evidence="8 9">
    <name type="scientific">Salmonella enterica I</name>
    <dbReference type="NCBI Taxonomy" id="59201"/>
    <lineage>
        <taxon>Bacteria</taxon>
        <taxon>Pseudomonadati</taxon>
        <taxon>Pseudomonadota</taxon>
        <taxon>Gammaproteobacteria</taxon>
        <taxon>Enterobacterales</taxon>
        <taxon>Enterobacteriaceae</taxon>
        <taxon>Salmonella</taxon>
    </lineage>
</organism>
<dbReference type="Pfam" id="PF02518">
    <property type="entry name" value="HATPase_c"/>
    <property type="match status" value="1"/>
</dbReference>
<evidence type="ECO:0000259" key="7">
    <source>
        <dbReference type="PROSITE" id="PS50109"/>
    </source>
</evidence>
<dbReference type="Gene3D" id="3.30.565.10">
    <property type="entry name" value="Histidine kinase-like ATPase, C-terminal domain"/>
    <property type="match status" value="1"/>
</dbReference>
<dbReference type="InterPro" id="IPR004358">
    <property type="entry name" value="Sig_transdc_His_kin-like_C"/>
</dbReference>
<dbReference type="InterPro" id="IPR003594">
    <property type="entry name" value="HATPase_dom"/>
</dbReference>
<dbReference type="InterPro" id="IPR005467">
    <property type="entry name" value="His_kinase_dom"/>
</dbReference>
<dbReference type="EC" id="2.7.13.3" evidence="2"/>
<dbReference type="PROSITE" id="PS50109">
    <property type="entry name" value="HIS_KIN"/>
    <property type="match status" value="1"/>
</dbReference>
<keyword evidence="3" id="KW-0597">Phosphoprotein</keyword>
<dbReference type="InterPro" id="IPR036890">
    <property type="entry name" value="HATPase_C_sf"/>
</dbReference>
<comment type="catalytic activity">
    <reaction evidence="1">
        <text>ATP + protein L-histidine = ADP + protein N-phospho-L-histidine.</text>
        <dbReference type="EC" id="2.7.13.3"/>
    </reaction>
</comment>
<evidence type="ECO:0000256" key="1">
    <source>
        <dbReference type="ARBA" id="ARBA00000085"/>
    </source>
</evidence>
<keyword evidence="4 8" id="KW-0808">Transferase</keyword>
<feature type="domain" description="Histidine kinase" evidence="7">
    <location>
        <begin position="1"/>
        <end position="86"/>
    </location>
</feature>
<evidence type="ECO:0000256" key="4">
    <source>
        <dbReference type="ARBA" id="ARBA00022679"/>
    </source>
</evidence>
<dbReference type="InterPro" id="IPR050736">
    <property type="entry name" value="Sensor_HK_Regulatory"/>
</dbReference>
<reference evidence="8 9" key="1">
    <citation type="submission" date="2018-12" db="EMBL/GenBank/DDBJ databases">
        <authorList>
            <consortium name="Pathogen Informatics"/>
        </authorList>
    </citation>
    <scope>NUCLEOTIDE SEQUENCE [LARGE SCALE GENOMIC DNA]</scope>
    <source>
        <strain evidence="8 9">NCTC6754</strain>
    </source>
</reference>
<dbReference type="GO" id="GO:0000160">
    <property type="term" value="P:phosphorelay signal transduction system"/>
    <property type="evidence" value="ECO:0007669"/>
    <property type="project" value="UniProtKB-KW"/>
</dbReference>
<keyword evidence="6" id="KW-0902">Two-component regulatory system</keyword>
<dbReference type="PANTHER" id="PTHR43711:SF26">
    <property type="entry name" value="SENSOR HISTIDINE KINASE RCSC"/>
    <property type="match status" value="1"/>
</dbReference>
<name>A0A3S4K8Z9_SALET</name>